<evidence type="ECO:0000259" key="2">
    <source>
        <dbReference type="Pfam" id="PF07734"/>
    </source>
</evidence>
<dbReference type="InterPro" id="IPR036047">
    <property type="entry name" value="F-box-like_dom_sf"/>
</dbReference>
<keyword evidence="4" id="KW-1185">Reference proteome</keyword>
<dbReference type="Proteomes" id="UP001558713">
    <property type="component" value="Unassembled WGS sequence"/>
</dbReference>
<organism evidence="3 4">
    <name type="scientific">Cardamine amara subsp. amara</name>
    <dbReference type="NCBI Taxonomy" id="228776"/>
    <lineage>
        <taxon>Eukaryota</taxon>
        <taxon>Viridiplantae</taxon>
        <taxon>Streptophyta</taxon>
        <taxon>Embryophyta</taxon>
        <taxon>Tracheophyta</taxon>
        <taxon>Spermatophyta</taxon>
        <taxon>Magnoliopsida</taxon>
        <taxon>eudicotyledons</taxon>
        <taxon>Gunneridae</taxon>
        <taxon>Pentapetalae</taxon>
        <taxon>rosids</taxon>
        <taxon>malvids</taxon>
        <taxon>Brassicales</taxon>
        <taxon>Brassicaceae</taxon>
        <taxon>Cardamineae</taxon>
        <taxon>Cardamine</taxon>
    </lineage>
</organism>
<dbReference type="AlphaFoldDB" id="A0ABD1B4D9"/>
<dbReference type="InterPro" id="IPR050233">
    <property type="entry name" value="A_thaliana_F-box"/>
</dbReference>
<dbReference type="EMBL" id="JBANAX010000330">
    <property type="protein sequence ID" value="KAL1213836.1"/>
    <property type="molecule type" value="Genomic_DNA"/>
</dbReference>
<evidence type="ECO:0000313" key="4">
    <source>
        <dbReference type="Proteomes" id="UP001558713"/>
    </source>
</evidence>
<dbReference type="SUPFAM" id="SSF81383">
    <property type="entry name" value="F-box domain"/>
    <property type="match status" value="1"/>
</dbReference>
<feature type="domain" description="F-box associated beta-propeller type 1" evidence="2">
    <location>
        <begin position="38"/>
        <end position="196"/>
    </location>
</feature>
<gene>
    <name evidence="3" type="ORF">V5N11_034460</name>
</gene>
<dbReference type="Pfam" id="PF07734">
    <property type="entry name" value="FBA_1"/>
    <property type="match status" value="1"/>
</dbReference>
<sequence length="207" mass="24016">MRSLVPPTSLIRFKTVCKRWNDLFNDKAFINNHKMTFQFVLATRSKIYSVSINPNIVVRELTLGLKSQIPIDLVDCNEFLLCGMADGAMVCNPWLRETRCIEVNEPHLTFVGIGYDNNNKRVKEIVYKILYCYSKEYFYTCEWKIHDFVSDAWEDQKLEKAKYTTLPIRTSTQGECFANLLSSRGVSLNGTFYWVAIIVTRLIPRSS</sequence>
<evidence type="ECO:0000259" key="1">
    <source>
        <dbReference type="Pfam" id="PF00646"/>
    </source>
</evidence>
<feature type="domain" description="F-box" evidence="1">
    <location>
        <begin position="4"/>
        <end position="29"/>
    </location>
</feature>
<dbReference type="InterPro" id="IPR001810">
    <property type="entry name" value="F-box_dom"/>
</dbReference>
<dbReference type="PANTHER" id="PTHR47993:SF181">
    <property type="entry name" value="F-BOX ONLY PROTEIN 10-RELATED"/>
    <property type="match status" value="1"/>
</dbReference>
<comment type="caution">
    <text evidence="3">The sequence shown here is derived from an EMBL/GenBank/DDBJ whole genome shotgun (WGS) entry which is preliminary data.</text>
</comment>
<name>A0ABD1B4D9_CARAN</name>
<protein>
    <submittedName>
        <fullName evidence="3">F-box/kelch-repeat protein</fullName>
    </submittedName>
</protein>
<dbReference type="PANTHER" id="PTHR47993">
    <property type="entry name" value="OS09G0372900 PROTEIN-RELATED"/>
    <property type="match status" value="1"/>
</dbReference>
<proteinExistence type="predicted"/>
<dbReference type="NCBIfam" id="TIGR01640">
    <property type="entry name" value="F_box_assoc_1"/>
    <property type="match status" value="1"/>
</dbReference>
<reference evidence="3 4" key="1">
    <citation type="submission" date="2024-04" db="EMBL/GenBank/DDBJ databases">
        <title>Genome assembly C_amara_ONT_v2.</title>
        <authorList>
            <person name="Yant L."/>
            <person name="Moore C."/>
            <person name="Slenker M."/>
        </authorList>
    </citation>
    <scope>NUCLEOTIDE SEQUENCE [LARGE SCALE GENOMIC DNA]</scope>
    <source>
        <tissue evidence="3">Leaf</tissue>
    </source>
</reference>
<accession>A0ABD1B4D9</accession>
<dbReference type="InterPro" id="IPR006527">
    <property type="entry name" value="F-box-assoc_dom_typ1"/>
</dbReference>
<dbReference type="Pfam" id="PF00646">
    <property type="entry name" value="F-box"/>
    <property type="match status" value="1"/>
</dbReference>
<evidence type="ECO:0000313" key="3">
    <source>
        <dbReference type="EMBL" id="KAL1213836.1"/>
    </source>
</evidence>
<dbReference type="InterPro" id="IPR017451">
    <property type="entry name" value="F-box-assoc_interact_dom"/>
</dbReference>